<dbReference type="Proteomes" id="UP001205906">
    <property type="component" value="Unassembled WGS sequence"/>
</dbReference>
<gene>
    <name evidence="2" type="ORF">NGM99_16540</name>
</gene>
<dbReference type="SUPFAM" id="SSF53167">
    <property type="entry name" value="Purine and uridine phosphorylases"/>
    <property type="match status" value="1"/>
</dbReference>
<evidence type="ECO:0000313" key="2">
    <source>
        <dbReference type="EMBL" id="MCO6051394.1"/>
    </source>
</evidence>
<comment type="caution">
    <text evidence="2">The sequence shown here is derived from an EMBL/GenBank/DDBJ whole genome shotgun (WGS) entry which is preliminary data.</text>
</comment>
<protein>
    <recommendedName>
        <fullName evidence="1">Nucleoside phosphorylase domain-containing protein</fullName>
    </recommendedName>
</protein>
<organism evidence="2 3">
    <name type="scientific">Mesorhizobium liriopis</name>
    <dbReference type="NCBI Taxonomy" id="2953882"/>
    <lineage>
        <taxon>Bacteria</taxon>
        <taxon>Pseudomonadati</taxon>
        <taxon>Pseudomonadota</taxon>
        <taxon>Alphaproteobacteria</taxon>
        <taxon>Hyphomicrobiales</taxon>
        <taxon>Phyllobacteriaceae</taxon>
        <taxon>Mesorhizobium</taxon>
    </lineage>
</organism>
<dbReference type="RefSeq" id="WP_252820940.1">
    <property type="nucleotide sequence ID" value="NZ_JAMXQS010000008.1"/>
</dbReference>
<dbReference type="PANTHER" id="PTHR46832">
    <property type="entry name" value="5'-METHYLTHIOADENOSINE/S-ADENOSYLHOMOCYSTEINE NUCLEOSIDASE"/>
    <property type="match status" value="1"/>
</dbReference>
<feature type="domain" description="Nucleoside phosphorylase" evidence="1">
    <location>
        <begin position="381"/>
        <end position="612"/>
    </location>
</feature>
<dbReference type="Gene3D" id="3.40.50.1580">
    <property type="entry name" value="Nucleoside phosphorylase domain"/>
    <property type="match status" value="1"/>
</dbReference>
<dbReference type="InterPro" id="IPR035994">
    <property type="entry name" value="Nucleoside_phosphorylase_sf"/>
</dbReference>
<dbReference type="InterPro" id="IPR000845">
    <property type="entry name" value="Nucleoside_phosphorylase_d"/>
</dbReference>
<name>A0ABT1C979_9HYPH</name>
<evidence type="ECO:0000259" key="1">
    <source>
        <dbReference type="Pfam" id="PF01048"/>
    </source>
</evidence>
<sequence length="624" mass="70389">MANLDAKLYLENPVFLDFLNREANLAAGRAAPEQDDLAALEALLLTHSSRMSANISQMIEYSFGKKLLTPWLVKLIRENIILSTSHNSDISAFISERQKIYAHDSLRYPMYFDKIEIIEDFRITGRNSFSMTHRLRQNIFSFTDSQLPFGIGRVDEEDYKSFTDNIDFFQGAAVREPDAAITRALYEPHHRAIKTNAALVMASAARVISGLYMTNYAEMNACATCTGIFSSGYTDSLNSFPFFDIPILKALLRSLGYYRSMARRQAIQSLDIGHYGTPLHHKFCYLVRAFIDSCLSLTLTERLDSISKRDTWFSLRQSIEQIFQRHLQPESVAIKYPRDTINQFLELSSEALHRAAGKLRSEKPFANKWEQYVPNKNSMRFLILVATPTEEDEVHRSLIEAGFVEAQSVRMDKGVLATYTKAGGSEIFICRSSAGSSGTSGSHLLTEDAIRTTQPQYVISTGICFGFEDKKQAIGDVLIADSMQSYEKTRVGNRNRIVERGERIPSGSSLLSFALNRERQHRANRPSFKIHDGFILSGDKLVDDVRMVKQLRERFPDAIGGEMEGVGVMAASHRQGVEWILIKAVCDWGHSKNKDHQAIAAENAARFTIQLINDIVEARSSRPL</sequence>
<accession>A0ABT1C979</accession>
<reference evidence="2 3" key="1">
    <citation type="submission" date="2022-06" db="EMBL/GenBank/DDBJ databases">
        <title>Mesorhizobium sp. strain RP14 Genome sequencing and assembly.</title>
        <authorList>
            <person name="Kim I."/>
        </authorList>
    </citation>
    <scope>NUCLEOTIDE SEQUENCE [LARGE SCALE GENOMIC DNA]</scope>
    <source>
        <strain evidence="3">RP14(2022)</strain>
    </source>
</reference>
<dbReference type="PANTHER" id="PTHR46832:SF1">
    <property type="entry name" value="5'-METHYLTHIOADENOSINE_S-ADENOSYLHOMOCYSTEINE NUCLEOSIDASE"/>
    <property type="match status" value="1"/>
</dbReference>
<dbReference type="EMBL" id="JAMXQS010000008">
    <property type="protein sequence ID" value="MCO6051394.1"/>
    <property type="molecule type" value="Genomic_DNA"/>
</dbReference>
<proteinExistence type="predicted"/>
<dbReference type="Pfam" id="PF01048">
    <property type="entry name" value="PNP_UDP_1"/>
    <property type="match status" value="1"/>
</dbReference>
<evidence type="ECO:0000313" key="3">
    <source>
        <dbReference type="Proteomes" id="UP001205906"/>
    </source>
</evidence>
<keyword evidence="3" id="KW-1185">Reference proteome</keyword>